<dbReference type="InterPro" id="IPR001683">
    <property type="entry name" value="PX_dom"/>
</dbReference>
<comment type="subcellular location">
    <subcellularLocation>
        <location evidence="2">Cytoplasm</location>
    </subcellularLocation>
    <subcellularLocation>
        <location evidence="3">Golgi apparatus</location>
    </subcellularLocation>
    <subcellularLocation>
        <location evidence="1">Membrane</location>
        <topology evidence="1">Peripheral membrane protein</topology>
        <orientation evidence="1">Cytoplasmic side</orientation>
    </subcellularLocation>
</comment>
<evidence type="ECO:0000256" key="9">
    <source>
        <dbReference type="ARBA" id="ARBA00023034"/>
    </source>
</evidence>
<reference evidence="15" key="1">
    <citation type="submission" date="2012-12" db="EMBL/GenBank/DDBJ databases">
        <authorList>
            <person name="Hellsten U."/>
            <person name="Grimwood J."/>
            <person name="Chapman J.A."/>
            <person name="Shapiro H."/>
            <person name="Aerts A."/>
            <person name="Otillar R.P."/>
            <person name="Terry A.Y."/>
            <person name="Boore J.L."/>
            <person name="Simakov O."/>
            <person name="Marletaz F."/>
            <person name="Cho S.-J."/>
            <person name="Edsinger-Gonzales E."/>
            <person name="Havlak P."/>
            <person name="Kuo D.-H."/>
            <person name="Larsson T."/>
            <person name="Lv J."/>
            <person name="Arendt D."/>
            <person name="Savage R."/>
            <person name="Osoegawa K."/>
            <person name="de Jong P."/>
            <person name="Lindberg D.R."/>
            <person name="Seaver E.C."/>
            <person name="Weisblat D.A."/>
            <person name="Putnam N.H."/>
            <person name="Grigoriev I.V."/>
            <person name="Rokhsar D.S."/>
        </authorList>
    </citation>
    <scope>NUCLEOTIDE SEQUENCE</scope>
</reference>
<dbReference type="GO" id="GO:0005794">
    <property type="term" value="C:Golgi apparatus"/>
    <property type="evidence" value="ECO:0007669"/>
    <property type="project" value="UniProtKB-SubCell"/>
</dbReference>
<dbReference type="CTD" id="20194784"/>
<evidence type="ECO:0000256" key="4">
    <source>
        <dbReference type="ARBA" id="ARBA00010883"/>
    </source>
</evidence>
<dbReference type="InterPro" id="IPR027267">
    <property type="entry name" value="AH/BAR_dom_sf"/>
</dbReference>
<organism evidence="14 15">
    <name type="scientific">Helobdella robusta</name>
    <name type="common">Californian leech</name>
    <dbReference type="NCBI Taxonomy" id="6412"/>
    <lineage>
        <taxon>Eukaryota</taxon>
        <taxon>Metazoa</taxon>
        <taxon>Spiralia</taxon>
        <taxon>Lophotrochozoa</taxon>
        <taxon>Annelida</taxon>
        <taxon>Clitellata</taxon>
        <taxon>Hirudinea</taxon>
        <taxon>Rhynchobdellida</taxon>
        <taxon>Glossiphoniidae</taxon>
        <taxon>Helobdella</taxon>
    </lineage>
</organism>
<reference evidence="14" key="3">
    <citation type="submission" date="2015-06" db="UniProtKB">
        <authorList>
            <consortium name="EnsemblMetazoa"/>
        </authorList>
    </citation>
    <scope>IDENTIFICATION</scope>
</reference>
<dbReference type="EMBL" id="KB096324">
    <property type="protein sequence ID" value="ESO05866.1"/>
    <property type="molecule type" value="Genomic_DNA"/>
</dbReference>
<dbReference type="GO" id="GO:0098796">
    <property type="term" value="C:membrane protein complex"/>
    <property type="evidence" value="ECO:0007669"/>
    <property type="project" value="UniProtKB-ARBA"/>
</dbReference>
<evidence type="ECO:0000256" key="8">
    <source>
        <dbReference type="ARBA" id="ARBA00022927"/>
    </source>
</evidence>
<dbReference type="HOGENOM" id="CLU_022783_0_0_1"/>
<dbReference type="GO" id="GO:0034498">
    <property type="term" value="P:early endosome to Golgi transport"/>
    <property type="evidence" value="ECO:0000318"/>
    <property type="project" value="GO_Central"/>
</dbReference>
<protein>
    <recommendedName>
        <fullName evidence="12">PX domain-containing protein</fullName>
    </recommendedName>
</protein>
<dbReference type="OrthoDB" id="271164at2759"/>
<keyword evidence="7" id="KW-0597">Phosphoprotein</keyword>
<dbReference type="GO" id="GO:0015031">
    <property type="term" value="P:protein transport"/>
    <property type="evidence" value="ECO:0007669"/>
    <property type="project" value="UniProtKB-KW"/>
</dbReference>
<dbReference type="GeneID" id="20194784"/>
<dbReference type="GO" id="GO:0010008">
    <property type="term" value="C:endosome membrane"/>
    <property type="evidence" value="ECO:0000318"/>
    <property type="project" value="GO_Central"/>
</dbReference>
<dbReference type="Proteomes" id="UP000015101">
    <property type="component" value="Unassembled WGS sequence"/>
</dbReference>
<evidence type="ECO:0000313" key="14">
    <source>
        <dbReference type="EnsemblMetazoa" id="HelroP105878"/>
    </source>
</evidence>
<evidence type="ECO:0000256" key="10">
    <source>
        <dbReference type="ARBA" id="ARBA00023136"/>
    </source>
</evidence>
<evidence type="ECO:0000259" key="12">
    <source>
        <dbReference type="PROSITE" id="PS50195"/>
    </source>
</evidence>
<dbReference type="Pfam" id="PF00787">
    <property type="entry name" value="PX"/>
    <property type="match status" value="1"/>
</dbReference>
<evidence type="ECO:0000256" key="6">
    <source>
        <dbReference type="ARBA" id="ARBA00022490"/>
    </source>
</evidence>
<keyword evidence="11" id="KW-0175">Coiled coil</keyword>
<dbReference type="SUPFAM" id="SSF103657">
    <property type="entry name" value="BAR/IMD domain-like"/>
    <property type="match status" value="1"/>
</dbReference>
<dbReference type="CDD" id="cd06859">
    <property type="entry name" value="PX_SNX1_2_like"/>
    <property type="match status" value="1"/>
</dbReference>
<dbReference type="Gene3D" id="1.20.1270.60">
    <property type="entry name" value="Arfaptin homology (AH) domain/BAR domain"/>
    <property type="match status" value="1"/>
</dbReference>
<dbReference type="PANTHER" id="PTHR10555">
    <property type="entry name" value="SORTING NEXIN"/>
    <property type="match status" value="1"/>
</dbReference>
<dbReference type="EMBL" id="AMQM01000439">
    <property type="status" value="NOT_ANNOTATED_CDS"/>
    <property type="molecule type" value="Genomic_DNA"/>
</dbReference>
<dbReference type="GO" id="GO:0005768">
    <property type="term" value="C:endosome"/>
    <property type="evidence" value="ECO:0000318"/>
    <property type="project" value="GO_Central"/>
</dbReference>
<dbReference type="FunFam" id="3.30.1520.10:FF:000016">
    <property type="entry name" value="Sorting nexin 2"/>
    <property type="match status" value="1"/>
</dbReference>
<feature type="domain" description="PX" evidence="12">
    <location>
        <begin position="1"/>
        <end position="130"/>
    </location>
</feature>
<dbReference type="SUPFAM" id="SSF64268">
    <property type="entry name" value="PX domain"/>
    <property type="match status" value="1"/>
</dbReference>
<dbReference type="KEGG" id="hro:HELRODRAFT_105878"/>
<evidence type="ECO:0000256" key="5">
    <source>
        <dbReference type="ARBA" id="ARBA00022448"/>
    </source>
</evidence>
<dbReference type="Pfam" id="PF09325">
    <property type="entry name" value="Vps5"/>
    <property type="match status" value="1"/>
</dbReference>
<comment type="similarity">
    <text evidence="4">Belongs to the sorting nexin family.</text>
</comment>
<dbReference type="STRING" id="6412.T1EDY2"/>
<dbReference type="SMART" id="SM00312">
    <property type="entry name" value="PX"/>
    <property type="match status" value="1"/>
</dbReference>
<dbReference type="FunCoup" id="T1EDY2">
    <property type="interactions" value="2069"/>
</dbReference>
<dbReference type="InParanoid" id="T1EDY2"/>
<evidence type="ECO:0000256" key="1">
    <source>
        <dbReference type="ARBA" id="ARBA00004287"/>
    </source>
</evidence>
<keyword evidence="6" id="KW-0963">Cytoplasm</keyword>
<dbReference type="PROSITE" id="PS50195">
    <property type="entry name" value="PX"/>
    <property type="match status" value="1"/>
</dbReference>
<dbReference type="RefSeq" id="XP_009015234.1">
    <property type="nucleotide sequence ID" value="XM_009016986.1"/>
</dbReference>
<dbReference type="GO" id="GO:0005829">
    <property type="term" value="C:cytosol"/>
    <property type="evidence" value="ECO:0007669"/>
    <property type="project" value="GOC"/>
</dbReference>
<evidence type="ECO:0000256" key="7">
    <source>
        <dbReference type="ARBA" id="ARBA00022553"/>
    </source>
</evidence>
<dbReference type="InterPro" id="IPR036871">
    <property type="entry name" value="PX_dom_sf"/>
</dbReference>
<dbReference type="InterPro" id="IPR015404">
    <property type="entry name" value="Vps5_C"/>
</dbReference>
<reference evidence="13 15" key="2">
    <citation type="journal article" date="2013" name="Nature">
        <title>Insights into bilaterian evolution from three spiralian genomes.</title>
        <authorList>
            <person name="Simakov O."/>
            <person name="Marletaz F."/>
            <person name="Cho S.J."/>
            <person name="Edsinger-Gonzales E."/>
            <person name="Havlak P."/>
            <person name="Hellsten U."/>
            <person name="Kuo D.H."/>
            <person name="Larsson T."/>
            <person name="Lv J."/>
            <person name="Arendt D."/>
            <person name="Savage R."/>
            <person name="Osoegawa K."/>
            <person name="de Jong P."/>
            <person name="Grimwood J."/>
            <person name="Chapman J.A."/>
            <person name="Shapiro H."/>
            <person name="Aerts A."/>
            <person name="Otillar R.P."/>
            <person name="Terry A.Y."/>
            <person name="Boore J.L."/>
            <person name="Grigoriev I.V."/>
            <person name="Lindberg D.R."/>
            <person name="Seaver E.C."/>
            <person name="Weisblat D.A."/>
            <person name="Putnam N.H."/>
            <person name="Rokhsar D.S."/>
        </authorList>
    </citation>
    <scope>NUCLEOTIDE SEQUENCE</scope>
</reference>
<dbReference type="EnsemblMetazoa" id="HelroT105878">
    <property type="protein sequence ID" value="HelroP105878"/>
    <property type="gene ID" value="HelroG105878"/>
</dbReference>
<evidence type="ECO:0000256" key="3">
    <source>
        <dbReference type="ARBA" id="ARBA00004555"/>
    </source>
</evidence>
<accession>T1EDY2</accession>
<keyword evidence="10" id="KW-0472">Membrane</keyword>
<evidence type="ECO:0000256" key="2">
    <source>
        <dbReference type="ARBA" id="ARBA00004496"/>
    </source>
</evidence>
<keyword evidence="15" id="KW-1185">Reference proteome</keyword>
<feature type="coiled-coil region" evidence="11">
    <location>
        <begin position="291"/>
        <end position="325"/>
    </location>
</feature>
<dbReference type="OMA" id="EKMAAVW"/>
<dbReference type="GO" id="GO:0035091">
    <property type="term" value="F:phosphatidylinositol binding"/>
    <property type="evidence" value="ECO:0000318"/>
    <property type="project" value="GO_Central"/>
</dbReference>
<keyword evidence="5" id="KW-0813">Transport</keyword>
<keyword evidence="8" id="KW-0653">Protein transport</keyword>
<dbReference type="eggNOG" id="KOG2273">
    <property type="taxonomic scope" value="Eukaryota"/>
</dbReference>
<name>T1EDY2_HELRO</name>
<dbReference type="Gene3D" id="3.30.1520.10">
    <property type="entry name" value="Phox-like domain"/>
    <property type="match status" value="1"/>
</dbReference>
<sequence length="381" mass="43802">MIEIKVTDAKKVGDGMSAYVAYKVSTKTNMKQFNMADMSVIRRFSDFLILHEKLITNHQHLGRIVPLPPEKDVIGMAKMKISKEDEFASMEFVEKRRAALERFLTRISRHPELSKDPSFVEFLQLEGELSRPASASVFSGAGLAKLFGRVGDSINKMTYTLPETDQWFEDKVEQIEVLENDLRDLHSSCEQLVLQRRDLSQCTNMLSKSVANMGSAEEDLQLSKVLSSLSDVFGKIENIQTELSNLDLYCLSEVIKDNLLMITNLRNILSERVKVHKHWKDTEANLEKKKLLKAKMEIQRKMERIDVVNNEIAELEQKVKDEAARFDCISQTIRQEMSQLDKMRTLEIKEVAVHYLKMNAQCQQQLADLWEAFIPEVNQIA</sequence>
<gene>
    <name evidence="14" type="primary">20194784</name>
    <name evidence="13" type="ORF">HELRODRAFT_105878</name>
</gene>
<evidence type="ECO:0000313" key="13">
    <source>
        <dbReference type="EMBL" id="ESO05866.1"/>
    </source>
</evidence>
<evidence type="ECO:0000256" key="11">
    <source>
        <dbReference type="SAM" id="Coils"/>
    </source>
</evidence>
<proteinExistence type="inferred from homology"/>
<keyword evidence="9" id="KW-0333">Golgi apparatus</keyword>
<dbReference type="AlphaFoldDB" id="T1EDY2"/>
<dbReference type="FunFam" id="1.20.1270.60:FF:000022">
    <property type="entry name" value="Sorting nexin 3 protein"/>
    <property type="match status" value="1"/>
</dbReference>
<dbReference type="PANTHER" id="PTHR10555:SF170">
    <property type="entry name" value="FI18122P1"/>
    <property type="match status" value="1"/>
</dbReference>
<evidence type="ECO:0000313" key="15">
    <source>
        <dbReference type="Proteomes" id="UP000015101"/>
    </source>
</evidence>